<dbReference type="InterPro" id="IPR002126">
    <property type="entry name" value="Cadherin-like_dom"/>
</dbReference>
<gene>
    <name evidence="9" type="ORF">NGM29_18995</name>
</gene>
<keyword evidence="4" id="KW-1133">Transmembrane helix</keyword>
<evidence type="ECO:0000259" key="7">
    <source>
        <dbReference type="PROSITE" id="PS50093"/>
    </source>
</evidence>
<dbReference type="AlphaFoldDB" id="A0A9E7NCM4"/>
<keyword evidence="3" id="KW-0677">Repeat</keyword>
<dbReference type="SMART" id="SM00089">
    <property type="entry name" value="PKD"/>
    <property type="match status" value="2"/>
</dbReference>
<reference evidence="9" key="1">
    <citation type="submission" date="2022-06" db="EMBL/GenBank/DDBJ databases">
        <title>Diverse halophilic archaea isolated from saline environments.</title>
        <authorList>
            <person name="Cui H.-L."/>
        </authorList>
    </citation>
    <scope>NUCLEOTIDE SEQUENCE</scope>
    <source>
        <strain evidence="9">WLHS1</strain>
        <plasmid evidence="9">unnamed1</plasmid>
    </source>
</reference>
<dbReference type="PANTHER" id="PTHR46730">
    <property type="entry name" value="POLYCYSTIN-1"/>
    <property type="match status" value="1"/>
</dbReference>
<feature type="domain" description="Cadherin" evidence="8">
    <location>
        <begin position="163"/>
        <end position="257"/>
    </location>
</feature>
<dbReference type="GO" id="GO:0005261">
    <property type="term" value="F:monoatomic cation channel activity"/>
    <property type="evidence" value="ECO:0007669"/>
    <property type="project" value="TreeGrafter"/>
</dbReference>
<dbReference type="Gene3D" id="2.60.40.10">
    <property type="entry name" value="Immunoglobulins"/>
    <property type="match status" value="2"/>
</dbReference>
<feature type="domain" description="PKD" evidence="7">
    <location>
        <begin position="249"/>
        <end position="330"/>
    </location>
</feature>
<dbReference type="GO" id="GO:0005509">
    <property type="term" value="F:calcium ion binding"/>
    <property type="evidence" value="ECO:0007669"/>
    <property type="project" value="InterPro"/>
</dbReference>
<dbReference type="PROSITE" id="PS50093">
    <property type="entry name" value="PKD"/>
    <property type="match status" value="2"/>
</dbReference>
<evidence type="ECO:0000256" key="1">
    <source>
        <dbReference type="ARBA" id="ARBA00004141"/>
    </source>
</evidence>
<feature type="region of interest" description="Disordered" evidence="6">
    <location>
        <begin position="132"/>
        <end position="162"/>
    </location>
</feature>
<dbReference type="Proteomes" id="UP001056855">
    <property type="component" value="Plasmid unnamed1"/>
</dbReference>
<dbReference type="InterPro" id="IPR013783">
    <property type="entry name" value="Ig-like_fold"/>
</dbReference>
<evidence type="ECO:0000313" key="10">
    <source>
        <dbReference type="Proteomes" id="UP001056855"/>
    </source>
</evidence>
<comment type="subcellular location">
    <subcellularLocation>
        <location evidence="1">Membrane</location>
        <topology evidence="1">Multi-pass membrane protein</topology>
    </subcellularLocation>
</comment>
<accession>A0A9E7NCM4</accession>
<dbReference type="CDD" id="cd00146">
    <property type="entry name" value="PKD"/>
    <property type="match status" value="2"/>
</dbReference>
<dbReference type="PANTHER" id="PTHR46730:SF4">
    <property type="entry name" value="POLYCYSTIC KIDNEY DISEASE PROTEIN 1-LIKE 1"/>
    <property type="match status" value="1"/>
</dbReference>
<dbReference type="GeneID" id="73292179"/>
<keyword evidence="10" id="KW-1185">Reference proteome</keyword>
<protein>
    <submittedName>
        <fullName evidence="9">PKD domain-containing protein</fullName>
    </submittedName>
</protein>
<feature type="domain" description="PKD" evidence="7">
    <location>
        <begin position="162"/>
        <end position="244"/>
    </location>
</feature>
<dbReference type="RefSeq" id="WP_254161233.1">
    <property type="nucleotide sequence ID" value="NZ_CP100356.1"/>
</dbReference>
<evidence type="ECO:0000256" key="2">
    <source>
        <dbReference type="ARBA" id="ARBA00022692"/>
    </source>
</evidence>
<dbReference type="InterPro" id="IPR000601">
    <property type="entry name" value="PKD_dom"/>
</dbReference>
<evidence type="ECO:0000256" key="3">
    <source>
        <dbReference type="ARBA" id="ARBA00022737"/>
    </source>
</evidence>
<dbReference type="Pfam" id="PF18911">
    <property type="entry name" value="PKD_4"/>
    <property type="match status" value="2"/>
</dbReference>
<evidence type="ECO:0000259" key="8">
    <source>
        <dbReference type="PROSITE" id="PS50268"/>
    </source>
</evidence>
<organism evidence="9 10">
    <name type="scientific">Natronosalvus rutilus</name>
    <dbReference type="NCBI Taxonomy" id="2953753"/>
    <lineage>
        <taxon>Archaea</taxon>
        <taxon>Methanobacteriati</taxon>
        <taxon>Methanobacteriota</taxon>
        <taxon>Stenosarchaea group</taxon>
        <taxon>Halobacteria</taxon>
        <taxon>Halobacteriales</taxon>
        <taxon>Natrialbaceae</taxon>
        <taxon>Natronosalvus</taxon>
    </lineage>
</organism>
<sequence>MTELITDLSDREDGPILIEGGHGQFNLGYSLSNEDAAYYQRYLEGQDIFFEQVNDVTTTAAGERLAAARALIITTPASAFTEDELAAVASFAAAGGTVVLMGSANAPTVQRGYLDDIAAGIDSDLRLGAGSVTDTESNLDDEPSIPVTTNLNETEAPPDQPPIARINPDTTEVTIGERLSFGVEDTSGNERWIDSLEWDLGDGTTATGWWTDHRYDDPGRYSVTLTATDNTGTETTDTVTIAVEDLTEPVARLAPSTTDASVDERVTFQVEDTSGNERWIDSLAWSFGDGTTAEGWWNAHRYDDPGEYTVTLSATDNTGAETTDTVTITVNSRRHL</sequence>
<keyword evidence="5" id="KW-0472">Membrane</keyword>
<dbReference type="PROSITE" id="PS50268">
    <property type="entry name" value="CADHERIN_2"/>
    <property type="match status" value="1"/>
</dbReference>
<evidence type="ECO:0000256" key="6">
    <source>
        <dbReference type="SAM" id="MobiDB-lite"/>
    </source>
</evidence>
<dbReference type="KEGG" id="sawl:NGM29_18995"/>
<evidence type="ECO:0000256" key="5">
    <source>
        <dbReference type="ARBA" id="ARBA00023136"/>
    </source>
</evidence>
<keyword evidence="2" id="KW-0812">Transmembrane</keyword>
<dbReference type="InterPro" id="IPR035986">
    <property type="entry name" value="PKD_dom_sf"/>
</dbReference>
<keyword evidence="9" id="KW-0614">Plasmid</keyword>
<geneLocation type="plasmid" evidence="9 10">
    <name>unnamed1</name>
</geneLocation>
<dbReference type="EMBL" id="CP100356">
    <property type="protein sequence ID" value="UTF55817.1"/>
    <property type="molecule type" value="Genomic_DNA"/>
</dbReference>
<dbReference type="GO" id="GO:0007156">
    <property type="term" value="P:homophilic cell adhesion via plasma membrane adhesion molecules"/>
    <property type="evidence" value="ECO:0007669"/>
    <property type="project" value="InterPro"/>
</dbReference>
<dbReference type="InterPro" id="IPR022409">
    <property type="entry name" value="PKD/Chitinase_dom"/>
</dbReference>
<dbReference type="GO" id="GO:0006816">
    <property type="term" value="P:calcium ion transport"/>
    <property type="evidence" value="ECO:0007669"/>
    <property type="project" value="TreeGrafter"/>
</dbReference>
<dbReference type="SUPFAM" id="SSF49299">
    <property type="entry name" value="PKD domain"/>
    <property type="match status" value="2"/>
</dbReference>
<evidence type="ECO:0000256" key="4">
    <source>
        <dbReference type="ARBA" id="ARBA00022989"/>
    </source>
</evidence>
<name>A0A9E7NCM4_9EURY</name>
<dbReference type="GO" id="GO:0005886">
    <property type="term" value="C:plasma membrane"/>
    <property type="evidence" value="ECO:0007669"/>
    <property type="project" value="TreeGrafter"/>
</dbReference>
<evidence type="ECO:0000313" key="9">
    <source>
        <dbReference type="EMBL" id="UTF55817.1"/>
    </source>
</evidence>
<proteinExistence type="predicted"/>